<dbReference type="Gene3D" id="1.20.1330.10">
    <property type="entry name" value="f41 fragment of flagellin, N-terminal domain"/>
    <property type="match status" value="1"/>
</dbReference>
<evidence type="ECO:0000256" key="1">
    <source>
        <dbReference type="ARBA" id="ARBA00004365"/>
    </source>
</evidence>
<dbReference type="GO" id="GO:0005198">
    <property type="term" value="F:structural molecule activity"/>
    <property type="evidence" value="ECO:0007669"/>
    <property type="project" value="InterPro"/>
</dbReference>
<evidence type="ECO:0000313" key="7">
    <source>
        <dbReference type="Proteomes" id="UP000190080"/>
    </source>
</evidence>
<dbReference type="EMBL" id="MZGV01000027">
    <property type="protein sequence ID" value="OPJ60874.1"/>
    <property type="molecule type" value="Genomic_DNA"/>
</dbReference>
<gene>
    <name evidence="6" type="primary">fliC</name>
    <name evidence="6" type="ORF">CLORY_25810</name>
</gene>
<reference evidence="6 7" key="1">
    <citation type="submission" date="2017-03" db="EMBL/GenBank/DDBJ databases">
        <title>Genome sequence of Clostridium oryzae DSM 28571.</title>
        <authorList>
            <person name="Poehlein A."/>
            <person name="Daniel R."/>
        </authorList>
    </citation>
    <scope>NUCLEOTIDE SEQUENCE [LARGE SCALE GENOMIC DNA]</scope>
    <source>
        <strain evidence="6 7">DSM 28571</strain>
    </source>
</reference>
<dbReference type="PRINTS" id="PR00207">
    <property type="entry name" value="FLAGELLIN"/>
</dbReference>
<comment type="similarity">
    <text evidence="2">Belongs to the bacterial flagellin family.</text>
</comment>
<dbReference type="AlphaFoldDB" id="A0A1V4IM07"/>
<dbReference type="SUPFAM" id="SSF64518">
    <property type="entry name" value="Phase 1 flagellin"/>
    <property type="match status" value="1"/>
</dbReference>
<dbReference type="STRING" id="1450648.CLORY_25810"/>
<sequence>MRITNKMLSNNFLNDMQVNLNNLQTLQQQMTSGKQIRKPSDDPFKAARIMQLYADIGANEQYNSNITSLKNWQETTDTALNDAGNVLQRINELMVAAGNAAYGSNEMKAIKDEVNQKVEEFSQIMNTNYSGRYVFGGSRVDTKPTTYTTDAQGNTQINYNILPVSGDQPISAADQKTQLQSRMSVEVSTGVTVDYNVPVTDIVSFNSDKGTARNIMDMFKTITANLDGNIVADGTTATSSDLTLTADMTLSSSMTWNGSAVTTTDGSVYHAGDSIPAGKTIPKNSVVKSGAVIPKGTVVSGGKDTQNQAKDAILGDTLQSVKDSINNILSVRASVGAKENRMETAKTRNEAENDNMKAVLSSTEDIDITETTMKYATMQTVYQASLQTSAKVIQPTLLDYIG</sequence>
<keyword evidence="3" id="KW-0975">Bacterial flagellum</keyword>
<keyword evidence="7" id="KW-1185">Reference proteome</keyword>
<dbReference type="InterPro" id="IPR001492">
    <property type="entry name" value="Flagellin"/>
</dbReference>
<dbReference type="PANTHER" id="PTHR42792">
    <property type="entry name" value="FLAGELLIN"/>
    <property type="match status" value="1"/>
</dbReference>
<feature type="domain" description="Flagellin C-terminal" evidence="5">
    <location>
        <begin position="319"/>
        <end position="400"/>
    </location>
</feature>
<comment type="subcellular location">
    <subcellularLocation>
        <location evidence="1">Bacterial flagellum</location>
    </subcellularLocation>
</comment>
<evidence type="ECO:0000259" key="4">
    <source>
        <dbReference type="Pfam" id="PF00669"/>
    </source>
</evidence>
<dbReference type="GO" id="GO:0071973">
    <property type="term" value="P:bacterial-type flagellum-dependent cell motility"/>
    <property type="evidence" value="ECO:0007669"/>
    <property type="project" value="InterPro"/>
</dbReference>
<dbReference type="NCBIfam" id="TIGR02550">
    <property type="entry name" value="flagell_flgL"/>
    <property type="match status" value="1"/>
</dbReference>
<evidence type="ECO:0000313" key="6">
    <source>
        <dbReference type="EMBL" id="OPJ60874.1"/>
    </source>
</evidence>
<dbReference type="Pfam" id="PF00669">
    <property type="entry name" value="Flagellin_N"/>
    <property type="match status" value="1"/>
</dbReference>
<dbReference type="Pfam" id="PF00700">
    <property type="entry name" value="Flagellin_C"/>
    <property type="match status" value="1"/>
</dbReference>
<dbReference type="GO" id="GO:0009424">
    <property type="term" value="C:bacterial-type flagellum hook"/>
    <property type="evidence" value="ECO:0007669"/>
    <property type="project" value="InterPro"/>
</dbReference>
<evidence type="ECO:0000259" key="5">
    <source>
        <dbReference type="Pfam" id="PF00700"/>
    </source>
</evidence>
<dbReference type="InterPro" id="IPR046358">
    <property type="entry name" value="Flagellin_C"/>
</dbReference>
<evidence type="ECO:0000256" key="2">
    <source>
        <dbReference type="ARBA" id="ARBA00005709"/>
    </source>
</evidence>
<dbReference type="OrthoDB" id="9758307at2"/>
<name>A0A1V4IM07_9CLOT</name>
<dbReference type="InterPro" id="IPR013384">
    <property type="entry name" value="Flagell_FlgL"/>
</dbReference>
<dbReference type="PANTHER" id="PTHR42792:SF1">
    <property type="entry name" value="FLAGELLAR HOOK-ASSOCIATED PROTEIN 3"/>
    <property type="match status" value="1"/>
</dbReference>
<proteinExistence type="inferred from homology"/>
<keyword evidence="6" id="KW-0282">Flagellum</keyword>
<organism evidence="6 7">
    <name type="scientific">Clostridium oryzae</name>
    <dbReference type="NCBI Taxonomy" id="1450648"/>
    <lineage>
        <taxon>Bacteria</taxon>
        <taxon>Bacillati</taxon>
        <taxon>Bacillota</taxon>
        <taxon>Clostridia</taxon>
        <taxon>Eubacteriales</taxon>
        <taxon>Clostridiaceae</taxon>
        <taxon>Clostridium</taxon>
    </lineage>
</organism>
<keyword evidence="6" id="KW-0969">Cilium</keyword>
<evidence type="ECO:0000256" key="3">
    <source>
        <dbReference type="ARBA" id="ARBA00023143"/>
    </source>
</evidence>
<dbReference type="InterPro" id="IPR001029">
    <property type="entry name" value="Flagellin_N"/>
</dbReference>
<feature type="domain" description="Flagellin N-terminal" evidence="4">
    <location>
        <begin position="3"/>
        <end position="138"/>
    </location>
</feature>
<dbReference type="Proteomes" id="UP000190080">
    <property type="component" value="Unassembled WGS sequence"/>
</dbReference>
<accession>A0A1V4IM07</accession>
<keyword evidence="6" id="KW-0966">Cell projection</keyword>
<dbReference type="RefSeq" id="WP_079425074.1">
    <property type="nucleotide sequence ID" value="NZ_MZGV01000027.1"/>
</dbReference>
<comment type="caution">
    <text evidence="6">The sequence shown here is derived from an EMBL/GenBank/DDBJ whole genome shotgun (WGS) entry which is preliminary data.</text>
</comment>
<protein>
    <submittedName>
        <fullName evidence="6">Flagellin</fullName>
    </submittedName>
</protein>